<dbReference type="Pfam" id="PF01790">
    <property type="entry name" value="LGT"/>
    <property type="match status" value="1"/>
</dbReference>
<dbReference type="AlphaFoldDB" id="A0A848ITS3"/>
<comment type="subcellular location">
    <subcellularLocation>
        <location evidence="1">Cell envelope</location>
    </subcellularLocation>
</comment>
<dbReference type="InterPro" id="IPR001640">
    <property type="entry name" value="Lgt"/>
</dbReference>
<evidence type="ECO:0000256" key="1">
    <source>
        <dbReference type="ARBA" id="ARBA00004196"/>
    </source>
</evidence>
<evidence type="ECO:0000256" key="4">
    <source>
        <dbReference type="SAM" id="Phobius"/>
    </source>
</evidence>
<evidence type="ECO:0000256" key="2">
    <source>
        <dbReference type="ARBA" id="ARBA00022748"/>
    </source>
</evidence>
<dbReference type="InterPro" id="IPR013740">
    <property type="entry name" value="Redoxin"/>
</dbReference>
<accession>A0A848ITS3</accession>
<dbReference type="GO" id="GO:0017004">
    <property type="term" value="P:cytochrome complex assembly"/>
    <property type="evidence" value="ECO:0007669"/>
    <property type="project" value="UniProtKB-KW"/>
</dbReference>
<feature type="transmembrane region" description="Helical" evidence="4">
    <location>
        <begin position="104"/>
        <end position="122"/>
    </location>
</feature>
<dbReference type="InterPro" id="IPR036249">
    <property type="entry name" value="Thioredoxin-like_sf"/>
</dbReference>
<dbReference type="EMBL" id="JABBGJ010000050">
    <property type="protein sequence ID" value="NMM03224.1"/>
    <property type="molecule type" value="Genomic_DNA"/>
</dbReference>
<dbReference type="SUPFAM" id="SSF52833">
    <property type="entry name" value="Thioredoxin-like"/>
    <property type="match status" value="1"/>
</dbReference>
<dbReference type="Gene3D" id="3.40.30.10">
    <property type="entry name" value="Glutaredoxin"/>
    <property type="match status" value="1"/>
</dbReference>
<reference evidence="6 7" key="1">
    <citation type="submission" date="2020-04" db="EMBL/GenBank/DDBJ databases">
        <title>Paraburkholderia sp. RP-4-7 isolated from soil.</title>
        <authorList>
            <person name="Dahal R.H."/>
        </authorList>
    </citation>
    <scope>NUCLEOTIDE SEQUENCE [LARGE SCALE GENOMIC DNA]</scope>
    <source>
        <strain evidence="6 7">RP-4-7</strain>
    </source>
</reference>
<gene>
    <name evidence="6" type="ORF">HHL24_35645</name>
</gene>
<dbReference type="RefSeq" id="WP_169489978.1">
    <property type="nucleotide sequence ID" value="NZ_JABBGJ010000050.1"/>
</dbReference>
<evidence type="ECO:0000313" key="7">
    <source>
        <dbReference type="Proteomes" id="UP000544134"/>
    </source>
</evidence>
<keyword evidence="7" id="KW-1185">Reference proteome</keyword>
<organism evidence="6 7">
    <name type="scientific">Paraburkholderia polaris</name>
    <dbReference type="NCBI Taxonomy" id="2728848"/>
    <lineage>
        <taxon>Bacteria</taxon>
        <taxon>Pseudomonadati</taxon>
        <taxon>Pseudomonadota</taxon>
        <taxon>Betaproteobacteria</taxon>
        <taxon>Burkholderiales</taxon>
        <taxon>Burkholderiaceae</taxon>
        <taxon>Paraburkholderia</taxon>
    </lineage>
</organism>
<keyword evidence="2" id="KW-0201">Cytochrome c-type biogenesis</keyword>
<dbReference type="PANTHER" id="PTHR42852">
    <property type="entry name" value="THIOL:DISULFIDE INTERCHANGE PROTEIN DSBE"/>
    <property type="match status" value="1"/>
</dbReference>
<dbReference type="GO" id="GO:0042158">
    <property type="term" value="P:lipoprotein biosynthetic process"/>
    <property type="evidence" value="ECO:0007669"/>
    <property type="project" value="InterPro"/>
</dbReference>
<dbReference type="Pfam" id="PF08534">
    <property type="entry name" value="Redoxin"/>
    <property type="match status" value="1"/>
</dbReference>
<name>A0A848ITS3_9BURK</name>
<dbReference type="PROSITE" id="PS00194">
    <property type="entry name" value="THIOREDOXIN_1"/>
    <property type="match status" value="1"/>
</dbReference>
<keyword evidence="3" id="KW-0676">Redox-active center</keyword>
<feature type="transmembrane region" description="Helical" evidence="4">
    <location>
        <begin position="63"/>
        <end position="84"/>
    </location>
</feature>
<comment type="caution">
    <text evidence="6">The sequence shown here is derived from an EMBL/GenBank/DDBJ whole genome shotgun (WGS) entry which is preliminary data.</text>
</comment>
<dbReference type="PANTHER" id="PTHR42852:SF18">
    <property type="entry name" value="CHROMOSOME UNDETERMINED SCAFFOLD_47, WHOLE GENOME SHOTGUN SEQUENCE"/>
    <property type="match status" value="1"/>
</dbReference>
<dbReference type="GO" id="GO:0008961">
    <property type="term" value="F:phosphatidylglycerol-prolipoprotein diacylglyceryl transferase activity"/>
    <property type="evidence" value="ECO:0007669"/>
    <property type="project" value="InterPro"/>
</dbReference>
<feature type="transmembrane region" description="Helical" evidence="4">
    <location>
        <begin position="129"/>
        <end position="148"/>
    </location>
</feature>
<evidence type="ECO:0000313" key="6">
    <source>
        <dbReference type="EMBL" id="NMM03224.1"/>
    </source>
</evidence>
<dbReference type="InterPro" id="IPR050553">
    <property type="entry name" value="Thioredoxin_ResA/DsbE_sf"/>
</dbReference>
<feature type="domain" description="Thioredoxin" evidence="5">
    <location>
        <begin position="150"/>
        <end position="287"/>
    </location>
</feature>
<dbReference type="InterPro" id="IPR013766">
    <property type="entry name" value="Thioredoxin_domain"/>
</dbReference>
<feature type="transmembrane region" description="Helical" evidence="4">
    <location>
        <begin position="32"/>
        <end position="51"/>
    </location>
</feature>
<dbReference type="PROSITE" id="PS51352">
    <property type="entry name" value="THIOREDOXIN_2"/>
    <property type="match status" value="1"/>
</dbReference>
<protein>
    <submittedName>
        <fullName evidence="6">Redoxin family protein</fullName>
    </submittedName>
</protein>
<dbReference type="GO" id="GO:0030313">
    <property type="term" value="C:cell envelope"/>
    <property type="evidence" value="ECO:0007669"/>
    <property type="project" value="UniProtKB-SubCell"/>
</dbReference>
<dbReference type="GO" id="GO:0005886">
    <property type="term" value="C:plasma membrane"/>
    <property type="evidence" value="ECO:0007669"/>
    <property type="project" value="InterPro"/>
</dbReference>
<evidence type="ECO:0000259" key="5">
    <source>
        <dbReference type="PROSITE" id="PS51352"/>
    </source>
</evidence>
<dbReference type="InterPro" id="IPR017937">
    <property type="entry name" value="Thioredoxin_CS"/>
</dbReference>
<keyword evidence="4" id="KW-0812">Transmembrane</keyword>
<keyword evidence="4" id="KW-1133">Transmembrane helix</keyword>
<proteinExistence type="predicted"/>
<dbReference type="GO" id="GO:0015036">
    <property type="term" value="F:disulfide oxidoreductase activity"/>
    <property type="evidence" value="ECO:0007669"/>
    <property type="project" value="UniProtKB-ARBA"/>
</dbReference>
<dbReference type="Proteomes" id="UP000544134">
    <property type="component" value="Unassembled WGS sequence"/>
</dbReference>
<evidence type="ECO:0000256" key="3">
    <source>
        <dbReference type="ARBA" id="ARBA00023284"/>
    </source>
</evidence>
<sequence>MYAIAGHRLLALSRPRTDTWSGIRMRIGPFSFAWLPLVLFLSIAVAFVLGRKVARRDPDIDKALLWTLAAGFGVARVWFVLRYLPAYKGHVISVLDIRDLGFDAFPGLIAGACVALWFVLHVKGIRRAMVVALVSGAVAWSAASAAVASRGGPDLMPAISLADMSGRLQPLKSADGEPTVINLWATWCPPCQAEMPVLAAAQADNPHLHLIFVNQGETQASIEGYLASHGLQIKNVLLDSRLDLAKAVDAAGYPTTLFYDGHGRLVATHLGPFSKATFQQALENFYQQASAAP</sequence>
<dbReference type="CDD" id="cd02966">
    <property type="entry name" value="TlpA_like_family"/>
    <property type="match status" value="1"/>
</dbReference>
<keyword evidence="4" id="KW-0472">Membrane</keyword>